<feature type="transmembrane region" description="Helical" evidence="3">
    <location>
        <begin position="339"/>
        <end position="360"/>
    </location>
</feature>
<dbReference type="PROSITE" id="PS00379">
    <property type="entry name" value="CDP_ALCOHOL_P_TRANSF"/>
    <property type="match status" value="1"/>
</dbReference>
<feature type="transmembrane region" description="Helical" evidence="3">
    <location>
        <begin position="249"/>
        <end position="267"/>
    </location>
</feature>
<evidence type="ECO:0000313" key="5">
    <source>
        <dbReference type="Proteomes" id="UP000182063"/>
    </source>
</evidence>
<dbReference type="GO" id="GO:0016020">
    <property type="term" value="C:membrane"/>
    <property type="evidence" value="ECO:0007669"/>
    <property type="project" value="InterPro"/>
</dbReference>
<feature type="transmembrane region" description="Helical" evidence="3">
    <location>
        <begin position="187"/>
        <end position="207"/>
    </location>
</feature>
<proteinExistence type="inferred from homology"/>
<dbReference type="InterPro" id="IPR043130">
    <property type="entry name" value="CDP-OH_PTrfase_TM_dom"/>
</dbReference>
<keyword evidence="1 2" id="KW-0808">Transferase</keyword>
<sequence length="380" mass="42101">MRITSQNMITVVPTDENPTKLWGLTTAERVRRIARAASLGVEDQLPVDGAVVLANNAHVFDPGWLKHVAGHPGEVLTLGGVPVVAHCRTAEERALVDAAMREGRPLPAGTSMKAIAHESGVQAINSELRKREQPFALKLEPSTVRAAERASYFGAYKGVTDVLTKYLWPEWALVLTRLAARIGMSPNMVTAIGALLCVVATVAFWYGHYWWGMAAGLVFMVLDTVDGKLARCTITSSKWGDVFDHGIDLVHPPFWWYAWGVGLWAYGRPLAPETFALALWVIIGGYVLQRLIEGAFLQWYGMHIHVWEKLDSDFRLITARRNPNMVILFASMLVARPDLGLVAVAAWTALSLVFHAVRLAQAAWRHRRGNPIRSWLEQAA</sequence>
<feature type="transmembrane region" description="Helical" evidence="3">
    <location>
        <begin position="274"/>
        <end position="292"/>
    </location>
</feature>
<accession>A0A1L3ZYE3</accession>
<dbReference type="GO" id="GO:0008654">
    <property type="term" value="P:phospholipid biosynthetic process"/>
    <property type="evidence" value="ECO:0007669"/>
    <property type="project" value="InterPro"/>
</dbReference>
<dbReference type="GO" id="GO:0016780">
    <property type="term" value="F:phosphotransferase activity, for other substituted phosphate groups"/>
    <property type="evidence" value="ECO:0007669"/>
    <property type="project" value="InterPro"/>
</dbReference>
<evidence type="ECO:0000256" key="1">
    <source>
        <dbReference type="ARBA" id="ARBA00022679"/>
    </source>
</evidence>
<keyword evidence="3" id="KW-0812">Transmembrane</keyword>
<dbReference type="Pfam" id="PF01066">
    <property type="entry name" value="CDP-OH_P_transf"/>
    <property type="match status" value="1"/>
</dbReference>
<dbReference type="Gene3D" id="1.20.120.1760">
    <property type="match status" value="1"/>
</dbReference>
<dbReference type="OrthoDB" id="8541463at2"/>
<dbReference type="STRING" id="1921510.BSL82_16285"/>
<gene>
    <name evidence="4" type="ORF">BSL82_16285</name>
</gene>
<dbReference type="KEGG" id="sphj:BSL82_16285"/>
<keyword evidence="5" id="KW-1185">Reference proteome</keyword>
<reference evidence="5" key="1">
    <citation type="submission" date="2016-11" db="EMBL/GenBank/DDBJ databases">
        <title>Complete Genome Sequence of alachlor-degrading Sphingomonas sp. strain JJ-A5.</title>
        <authorList>
            <person name="Lee H."/>
            <person name="Ka J.-O."/>
        </authorList>
    </citation>
    <scope>NUCLEOTIDE SEQUENCE [LARGE SCALE GENOMIC DNA]</scope>
    <source>
        <strain evidence="5">JJ-A5</strain>
    </source>
</reference>
<dbReference type="Proteomes" id="UP000182063">
    <property type="component" value="Chromosome"/>
</dbReference>
<organism evidence="4 5">
    <name type="scientific">Tardibacter chloracetimidivorans</name>
    <dbReference type="NCBI Taxonomy" id="1921510"/>
    <lineage>
        <taxon>Bacteria</taxon>
        <taxon>Pseudomonadati</taxon>
        <taxon>Pseudomonadota</taxon>
        <taxon>Alphaproteobacteria</taxon>
        <taxon>Sphingomonadales</taxon>
        <taxon>Sphingomonadaceae</taxon>
        <taxon>Tardibacter</taxon>
    </lineage>
</organism>
<dbReference type="AlphaFoldDB" id="A0A1L3ZYE3"/>
<evidence type="ECO:0000256" key="3">
    <source>
        <dbReference type="SAM" id="Phobius"/>
    </source>
</evidence>
<keyword evidence="3" id="KW-1133">Transmembrane helix</keyword>
<dbReference type="InterPro" id="IPR000462">
    <property type="entry name" value="CDP-OH_P_trans"/>
</dbReference>
<dbReference type="InterPro" id="IPR048254">
    <property type="entry name" value="CDP_ALCOHOL_P_TRANSF_CS"/>
</dbReference>
<comment type="similarity">
    <text evidence="2">Belongs to the CDP-alcohol phosphatidyltransferase class-I family.</text>
</comment>
<dbReference type="EMBL" id="CP018221">
    <property type="protein sequence ID" value="API60656.1"/>
    <property type="molecule type" value="Genomic_DNA"/>
</dbReference>
<name>A0A1L3ZYE3_9SPHN</name>
<evidence type="ECO:0000313" key="4">
    <source>
        <dbReference type="EMBL" id="API60656.1"/>
    </source>
</evidence>
<keyword evidence="3" id="KW-0472">Membrane</keyword>
<protein>
    <submittedName>
        <fullName evidence="4">Phosphatidylglycerophosphate synthase</fullName>
    </submittedName>
</protein>
<evidence type="ECO:0000256" key="2">
    <source>
        <dbReference type="RuleBase" id="RU003750"/>
    </source>
</evidence>